<dbReference type="STRING" id="407022.SAMN05661044_00980"/>
<protein>
    <submittedName>
        <fullName evidence="1">Uncharacterized protein</fullName>
    </submittedName>
</protein>
<proteinExistence type="predicted"/>
<sequence length="93" mass="11041">MENFTALTGFPEYLQKYLADHPEELPNDVNLNEFQVKPFQSAWTDVRLSSDHEYTRYMDVVFIDGMKHPNKLYSYVITYSSNKQIINLKRMTL</sequence>
<keyword evidence="2" id="KW-1185">Reference proteome</keyword>
<dbReference type="RefSeq" id="WP_093319260.1">
    <property type="nucleotide sequence ID" value="NZ_FOAF01000001.1"/>
</dbReference>
<accession>A0A1H7JG74</accession>
<name>A0A1H7JG74_OLID1</name>
<dbReference type="Proteomes" id="UP000199421">
    <property type="component" value="Unassembled WGS sequence"/>
</dbReference>
<gene>
    <name evidence="1" type="ORF">SAMN05661044_00980</name>
</gene>
<reference evidence="2" key="1">
    <citation type="submission" date="2016-10" db="EMBL/GenBank/DDBJ databases">
        <authorList>
            <person name="Varghese N."/>
            <person name="Submissions S."/>
        </authorList>
    </citation>
    <scope>NUCLEOTIDE SEQUENCE [LARGE SCALE GENOMIC DNA]</scope>
    <source>
        <strain evidence="2">DSM 18733</strain>
    </source>
</reference>
<evidence type="ECO:0000313" key="1">
    <source>
        <dbReference type="EMBL" id="SEK72425.1"/>
    </source>
</evidence>
<dbReference type="EMBL" id="FOAF01000001">
    <property type="protein sequence ID" value="SEK72425.1"/>
    <property type="molecule type" value="Genomic_DNA"/>
</dbReference>
<organism evidence="1 2">
    <name type="scientific">Olivibacter domesticus</name>
    <name type="common">Pseudosphingobacterium domesticum</name>
    <dbReference type="NCBI Taxonomy" id="407022"/>
    <lineage>
        <taxon>Bacteria</taxon>
        <taxon>Pseudomonadati</taxon>
        <taxon>Bacteroidota</taxon>
        <taxon>Sphingobacteriia</taxon>
        <taxon>Sphingobacteriales</taxon>
        <taxon>Sphingobacteriaceae</taxon>
        <taxon>Olivibacter</taxon>
    </lineage>
</organism>
<dbReference type="AlphaFoldDB" id="A0A1H7JG74"/>
<dbReference type="OrthoDB" id="797860at2"/>
<evidence type="ECO:0000313" key="2">
    <source>
        <dbReference type="Proteomes" id="UP000199421"/>
    </source>
</evidence>